<evidence type="ECO:0000256" key="1">
    <source>
        <dbReference type="SAM" id="MobiDB-lite"/>
    </source>
</evidence>
<dbReference type="AlphaFoldDB" id="A0A6S7AF60"/>
<evidence type="ECO:0000313" key="4">
    <source>
        <dbReference type="Proteomes" id="UP000494111"/>
    </source>
</evidence>
<protein>
    <submittedName>
        <fullName evidence="3">Uncharacterized protein</fullName>
    </submittedName>
</protein>
<dbReference type="Proteomes" id="UP000494111">
    <property type="component" value="Unassembled WGS sequence"/>
</dbReference>
<feature type="transmembrane region" description="Helical" evidence="2">
    <location>
        <begin position="49"/>
        <end position="68"/>
    </location>
</feature>
<dbReference type="RefSeq" id="WP_175191891.1">
    <property type="nucleotide sequence ID" value="NZ_CADIJO010000012.1"/>
</dbReference>
<evidence type="ECO:0000256" key="2">
    <source>
        <dbReference type="SAM" id="Phobius"/>
    </source>
</evidence>
<accession>A0A6S7AF60</accession>
<keyword evidence="2" id="KW-0812">Transmembrane</keyword>
<reference evidence="3 4" key="1">
    <citation type="submission" date="2020-04" db="EMBL/GenBank/DDBJ databases">
        <authorList>
            <person name="De Canck E."/>
        </authorList>
    </citation>
    <scope>NUCLEOTIDE SEQUENCE [LARGE SCALE GENOMIC DNA]</scope>
    <source>
        <strain evidence="3 4">LMG 3458</strain>
    </source>
</reference>
<keyword evidence="2" id="KW-0472">Membrane</keyword>
<organism evidence="3 4">
    <name type="scientific">Achromobacter deleyi</name>
    <dbReference type="NCBI Taxonomy" id="1353891"/>
    <lineage>
        <taxon>Bacteria</taxon>
        <taxon>Pseudomonadati</taxon>
        <taxon>Pseudomonadota</taxon>
        <taxon>Betaproteobacteria</taxon>
        <taxon>Burkholderiales</taxon>
        <taxon>Alcaligenaceae</taxon>
        <taxon>Achromobacter</taxon>
    </lineage>
</organism>
<feature type="region of interest" description="Disordered" evidence="1">
    <location>
        <begin position="91"/>
        <end position="156"/>
    </location>
</feature>
<keyword evidence="2" id="KW-1133">Transmembrane helix</keyword>
<proteinExistence type="predicted"/>
<sequence length="221" mass="23269">MSITYRPPFDEDDELDLRALYRKPRAGGSPELEAAVRRTWHPGHSWHPGWAAAACLAIVAGVFVWTDMRESAEMADMNAQLAVPHEVGTTAERAPAPRPVMVSETPAPQAAPAPVQRAAQTPAAPVAAAPASSVQASAPAPAAPEATAQAAAEQPSAEAATAEVTAFSEEDIEARVAHIRSLMQDDQQDEAVAALRELQQGAPDLTLPDDLHELAQQNPAS</sequence>
<evidence type="ECO:0000313" key="3">
    <source>
        <dbReference type="EMBL" id="CAB3716559.1"/>
    </source>
</evidence>
<dbReference type="EMBL" id="CADIJO010000012">
    <property type="protein sequence ID" value="CAB3716559.1"/>
    <property type="molecule type" value="Genomic_DNA"/>
</dbReference>
<name>A0A6S7AF60_9BURK</name>
<feature type="compositionally biased region" description="Low complexity" evidence="1">
    <location>
        <begin position="104"/>
        <end position="156"/>
    </location>
</feature>
<gene>
    <name evidence="3" type="ORF">LMG3458_03588</name>
</gene>